<organism evidence="2 3">
    <name type="scientific">Pandoravirus japonicus</name>
    <dbReference type="NCBI Taxonomy" id="2823154"/>
    <lineage>
        <taxon>Viruses</taxon>
        <taxon>Pandoravirus</taxon>
    </lineage>
</organism>
<evidence type="ECO:0000313" key="2">
    <source>
        <dbReference type="EMBL" id="BCU02935.1"/>
    </source>
</evidence>
<keyword evidence="1" id="KW-0472">Membrane</keyword>
<reference evidence="2" key="1">
    <citation type="submission" date="2021-04" db="EMBL/GenBank/DDBJ databases">
        <title>Draft Genome Sequence of Pandoravirus japonicus, Isolated from the Sabaishi River of Niigata, Japan.</title>
        <authorList>
            <person name="Hosokawa N."/>
            <person name="Takahashi H."/>
            <person name="Aoki K."/>
            <person name="Takemura M."/>
        </authorList>
    </citation>
    <scope>NUCLEOTIDE SEQUENCE</scope>
</reference>
<keyword evidence="1" id="KW-0812">Transmembrane</keyword>
<feature type="transmembrane region" description="Helical" evidence="1">
    <location>
        <begin position="31"/>
        <end position="52"/>
    </location>
</feature>
<keyword evidence="1" id="KW-1133">Transmembrane helix</keyword>
<accession>A0A811BRA5</accession>
<evidence type="ECO:0000256" key="1">
    <source>
        <dbReference type="SAM" id="Phobius"/>
    </source>
</evidence>
<dbReference type="Proteomes" id="UP001253637">
    <property type="component" value="Segment"/>
</dbReference>
<dbReference type="EMBL" id="LC625835">
    <property type="protein sequence ID" value="BCU02935.1"/>
    <property type="molecule type" value="Genomic_DNA"/>
</dbReference>
<name>A0A811BRA5_9VIRU</name>
<evidence type="ECO:0000313" key="3">
    <source>
        <dbReference type="Proteomes" id="UP001253637"/>
    </source>
</evidence>
<sequence>MRHDLLFFPDFYQMRKKIIGSDHMAADPLRLVFPSYGGHRILPFCGWLYLYLIKEKRRQTDVGRPTDQLDLWQRSNSPPLPCGP</sequence>
<proteinExistence type="predicted"/>
<protein>
    <submittedName>
        <fullName evidence="2">Uncharacterized protein</fullName>
    </submittedName>
</protein>